<feature type="domain" description="Acetyl-coenzyme A synthetase N-terminal" evidence="9">
    <location>
        <begin position="29"/>
        <end position="82"/>
    </location>
</feature>
<comment type="caution">
    <text evidence="10">The sequence shown here is derived from an EMBL/GenBank/DDBJ whole genome shotgun (WGS) entry which is preliminary data.</text>
</comment>
<dbReference type="Pfam" id="PF16177">
    <property type="entry name" value="ACAS_N"/>
    <property type="match status" value="1"/>
</dbReference>
<reference evidence="10 11" key="1">
    <citation type="journal article" date="2014" name="BMC Genomics">
        <title>Comparison of environmental and isolate Sulfobacillus genomes reveals diverse carbon, sulfur, nitrogen, and hydrogen metabolisms.</title>
        <authorList>
            <person name="Justice N.B."/>
            <person name="Norman A."/>
            <person name="Brown C.T."/>
            <person name="Singh A."/>
            <person name="Thomas B.C."/>
            <person name="Banfield J.F."/>
        </authorList>
    </citation>
    <scope>NUCLEOTIDE SEQUENCE [LARGE SCALE GENOMIC DNA]</scope>
    <source>
        <strain evidence="10">AMDSBA4</strain>
    </source>
</reference>
<dbReference type="GO" id="GO:0005829">
    <property type="term" value="C:cytosol"/>
    <property type="evidence" value="ECO:0007669"/>
    <property type="project" value="TreeGrafter"/>
</dbReference>
<sequence length="650" mass="72273">MPQMIAESPLVEPSLPQSGRLPLVTEDDYRRVYQESVNHLGSYWASVAQELQWDEPWQEDLVGELPDFKFFVGGKGNVSTNCIDRHLDTKGDKVALIWIAEDGQERSWTYRELHQETAKMARVLNDWGIKSGDVVAIYLPNLLETFAAVHACYRIGAIYNIIFSGFSPQALYDRLIDTRPKVVITADEAWRRGRRIPLKNNLDTIIDRVSSVQHVVVVRRTQTPEVTMKIGRDHYWDDLVKPNTPLMPPLPLDANAPGFVIYTSGTTSKPKGLVHAGMGFLVSAYHNVKYALDLGPEDIYWCTADTGWLTFPIFELVGALAHGATALVYEGALDYPQPDRVYQIIEQHRVTKIFTAPTLLRMLARYGAEWIGTHDLSSLKLIGLVGEPLDANTWQWVRDVVGNGVLEINNTYGQSETGSAWTSSVVGVTRSKPGSCGVPLPGHRYAIVDDQGTRVPPGVEGYLLLTAPFPGLARTIFGDPERYRTQYFRQFPGAYNTADAAIEDLDGHIWVLGRVDDVINVSGHRLSTMEMESALLEVEGVSEAAVIGVADNIKGMVPVAFVTMNRQSPAMNQDDWRQFLSQSVVDAIGSIARPAQVFRLDAMPKTRSGKIVRRLLKELLQNGQATGDITGLEDPEILPVIMEQIGHQEK</sequence>
<dbReference type="GO" id="GO:0005524">
    <property type="term" value="F:ATP binding"/>
    <property type="evidence" value="ECO:0007669"/>
    <property type="project" value="UniProtKB-KW"/>
</dbReference>
<dbReference type="InterPro" id="IPR045851">
    <property type="entry name" value="AMP-bd_C_sf"/>
</dbReference>
<dbReference type="PANTHER" id="PTHR24095">
    <property type="entry name" value="ACETYL-COENZYME A SYNTHETASE"/>
    <property type="match status" value="1"/>
</dbReference>
<evidence type="ECO:0000259" key="7">
    <source>
        <dbReference type="Pfam" id="PF00501"/>
    </source>
</evidence>
<dbReference type="InterPro" id="IPR025110">
    <property type="entry name" value="AMP-bd_C"/>
</dbReference>
<evidence type="ECO:0000259" key="8">
    <source>
        <dbReference type="Pfam" id="PF13193"/>
    </source>
</evidence>
<accession>A0A2T2XD34</accession>
<dbReference type="InterPro" id="IPR042099">
    <property type="entry name" value="ANL_N_sf"/>
</dbReference>
<dbReference type="InterPro" id="IPR032387">
    <property type="entry name" value="ACAS_N"/>
</dbReference>
<dbReference type="PANTHER" id="PTHR24095:SF14">
    <property type="entry name" value="ACETYL-COENZYME A SYNTHETASE 1"/>
    <property type="match status" value="1"/>
</dbReference>
<evidence type="ECO:0000259" key="9">
    <source>
        <dbReference type="Pfam" id="PF16177"/>
    </source>
</evidence>
<evidence type="ECO:0000256" key="6">
    <source>
        <dbReference type="ARBA" id="ARBA00022990"/>
    </source>
</evidence>
<feature type="domain" description="AMP-binding enzyme C-terminal" evidence="8">
    <location>
        <begin position="530"/>
        <end position="610"/>
    </location>
</feature>
<keyword evidence="3" id="KW-0436">Ligase</keyword>
<dbReference type="PROSITE" id="PS00455">
    <property type="entry name" value="AMP_BINDING"/>
    <property type="match status" value="1"/>
</dbReference>
<evidence type="ECO:0000256" key="2">
    <source>
        <dbReference type="ARBA" id="ARBA00013275"/>
    </source>
</evidence>
<dbReference type="Pfam" id="PF00501">
    <property type="entry name" value="AMP-binding"/>
    <property type="match status" value="1"/>
</dbReference>
<dbReference type="EC" id="6.2.1.1" evidence="2"/>
<dbReference type="AlphaFoldDB" id="A0A2T2XD34"/>
<keyword evidence="5" id="KW-0067">ATP-binding</keyword>
<dbReference type="EMBL" id="PXYW01000044">
    <property type="protein sequence ID" value="PSR32367.1"/>
    <property type="molecule type" value="Genomic_DNA"/>
</dbReference>
<organism evidence="10 11">
    <name type="scientific">Sulfobacillus benefaciens</name>
    <dbReference type="NCBI Taxonomy" id="453960"/>
    <lineage>
        <taxon>Bacteria</taxon>
        <taxon>Bacillati</taxon>
        <taxon>Bacillota</taxon>
        <taxon>Clostridia</taxon>
        <taxon>Eubacteriales</taxon>
        <taxon>Clostridiales Family XVII. Incertae Sedis</taxon>
        <taxon>Sulfobacillus</taxon>
    </lineage>
</organism>
<evidence type="ECO:0000256" key="4">
    <source>
        <dbReference type="ARBA" id="ARBA00022741"/>
    </source>
</evidence>
<evidence type="ECO:0000256" key="3">
    <source>
        <dbReference type="ARBA" id="ARBA00022598"/>
    </source>
</evidence>
<dbReference type="GO" id="GO:0003987">
    <property type="term" value="F:acetate-CoA ligase activity"/>
    <property type="evidence" value="ECO:0007669"/>
    <property type="project" value="UniProtKB-EC"/>
</dbReference>
<feature type="domain" description="AMP-dependent synthetase/ligase" evidence="7">
    <location>
        <begin position="84"/>
        <end position="468"/>
    </location>
</feature>
<dbReference type="Gene3D" id="3.40.50.12780">
    <property type="entry name" value="N-terminal domain of ligase-like"/>
    <property type="match status" value="1"/>
</dbReference>
<evidence type="ECO:0000313" key="11">
    <source>
        <dbReference type="Proteomes" id="UP000242972"/>
    </source>
</evidence>
<keyword evidence="6" id="KW-0007">Acetylation</keyword>
<comment type="similarity">
    <text evidence="1">Belongs to the ATP-dependent AMP-binding enzyme family.</text>
</comment>
<dbReference type="Gene3D" id="3.30.300.30">
    <property type="match status" value="1"/>
</dbReference>
<evidence type="ECO:0000313" key="10">
    <source>
        <dbReference type="EMBL" id="PSR32367.1"/>
    </source>
</evidence>
<keyword evidence="4" id="KW-0547">Nucleotide-binding</keyword>
<dbReference type="GO" id="GO:0006085">
    <property type="term" value="P:acetyl-CoA biosynthetic process"/>
    <property type="evidence" value="ECO:0007669"/>
    <property type="project" value="TreeGrafter"/>
</dbReference>
<dbReference type="InterPro" id="IPR020845">
    <property type="entry name" value="AMP-binding_CS"/>
</dbReference>
<protein>
    <recommendedName>
        <fullName evidence="2">acetate--CoA ligase</fullName>
        <ecNumber evidence="2">6.2.1.1</ecNumber>
    </recommendedName>
</protein>
<dbReference type="SUPFAM" id="SSF56801">
    <property type="entry name" value="Acetyl-CoA synthetase-like"/>
    <property type="match status" value="1"/>
</dbReference>
<dbReference type="Pfam" id="PF13193">
    <property type="entry name" value="AMP-binding_C"/>
    <property type="match status" value="1"/>
</dbReference>
<dbReference type="NCBIfam" id="NF001208">
    <property type="entry name" value="PRK00174.1"/>
    <property type="match status" value="1"/>
</dbReference>
<gene>
    <name evidence="10" type="ORF">C7B46_14775</name>
</gene>
<name>A0A2T2XD34_9FIRM</name>
<dbReference type="InterPro" id="IPR000873">
    <property type="entry name" value="AMP-dep_synth/lig_dom"/>
</dbReference>
<proteinExistence type="inferred from homology"/>
<evidence type="ECO:0000256" key="1">
    <source>
        <dbReference type="ARBA" id="ARBA00006432"/>
    </source>
</evidence>
<evidence type="ECO:0000256" key="5">
    <source>
        <dbReference type="ARBA" id="ARBA00022840"/>
    </source>
</evidence>
<dbReference type="Proteomes" id="UP000242972">
    <property type="component" value="Unassembled WGS sequence"/>
</dbReference>